<organism evidence="1">
    <name type="scientific">Arundo donax</name>
    <name type="common">Giant reed</name>
    <name type="synonym">Donax arundinaceus</name>
    <dbReference type="NCBI Taxonomy" id="35708"/>
    <lineage>
        <taxon>Eukaryota</taxon>
        <taxon>Viridiplantae</taxon>
        <taxon>Streptophyta</taxon>
        <taxon>Embryophyta</taxon>
        <taxon>Tracheophyta</taxon>
        <taxon>Spermatophyta</taxon>
        <taxon>Magnoliopsida</taxon>
        <taxon>Liliopsida</taxon>
        <taxon>Poales</taxon>
        <taxon>Poaceae</taxon>
        <taxon>PACMAD clade</taxon>
        <taxon>Arundinoideae</taxon>
        <taxon>Arundineae</taxon>
        <taxon>Arundo</taxon>
    </lineage>
</organism>
<dbReference type="AlphaFoldDB" id="A0A0A9QP68"/>
<protein>
    <submittedName>
        <fullName evidence="1">Uncharacterized protein</fullName>
    </submittedName>
</protein>
<proteinExistence type="predicted"/>
<dbReference type="EMBL" id="GBRH01272037">
    <property type="protein sequence ID" value="JAD25858.1"/>
    <property type="molecule type" value="Transcribed_RNA"/>
</dbReference>
<accession>A0A0A9QP68</accession>
<reference evidence="1" key="2">
    <citation type="journal article" date="2015" name="Data Brief">
        <title>Shoot transcriptome of the giant reed, Arundo donax.</title>
        <authorList>
            <person name="Barrero R.A."/>
            <person name="Guerrero F.D."/>
            <person name="Moolhuijzen P."/>
            <person name="Goolsby J.A."/>
            <person name="Tidwell J."/>
            <person name="Bellgard S.E."/>
            <person name="Bellgard M.I."/>
        </authorList>
    </citation>
    <scope>NUCLEOTIDE SEQUENCE</scope>
    <source>
        <tissue evidence="1">Shoot tissue taken approximately 20 cm above the soil surface</tissue>
    </source>
</reference>
<evidence type="ECO:0000313" key="1">
    <source>
        <dbReference type="EMBL" id="JAD25858.1"/>
    </source>
</evidence>
<name>A0A0A9QP68_ARUDO</name>
<reference evidence="1" key="1">
    <citation type="submission" date="2014-09" db="EMBL/GenBank/DDBJ databases">
        <authorList>
            <person name="Magalhaes I.L.F."/>
            <person name="Oliveira U."/>
            <person name="Santos F.R."/>
            <person name="Vidigal T.H.D.A."/>
            <person name="Brescovit A.D."/>
            <person name="Santos A.J."/>
        </authorList>
    </citation>
    <scope>NUCLEOTIDE SEQUENCE</scope>
    <source>
        <tissue evidence="1">Shoot tissue taken approximately 20 cm above the soil surface</tissue>
    </source>
</reference>
<sequence>MWAAGACCAVMESCGWTPGRAPRTPVVVKACCGSWAIGHAWTTPVQGLTQDVIGDDRDAPPVVPELEPPALADERARPSCFLRLRGRSLLPRLDEGAVVEDETPGAMVEVAPPEPEESPAPALARSAVEAVSLAVLASQLSS</sequence>